<keyword evidence="3" id="KW-1185">Reference proteome</keyword>
<dbReference type="EMBL" id="BAABZQ010000001">
    <property type="protein sequence ID" value="GAA6499143.1"/>
    <property type="molecule type" value="Genomic_DNA"/>
</dbReference>
<dbReference type="PANTHER" id="PTHR43179">
    <property type="entry name" value="RHAMNOSYLTRANSFERASE WBBL"/>
    <property type="match status" value="1"/>
</dbReference>
<feature type="domain" description="Glycosyltransferase 2-like" evidence="1">
    <location>
        <begin position="344"/>
        <end position="519"/>
    </location>
</feature>
<dbReference type="InterPro" id="IPR001173">
    <property type="entry name" value="Glyco_trans_2-like"/>
</dbReference>
<protein>
    <submittedName>
        <fullName evidence="2">Glycosyltransferase family 2 protein</fullName>
    </submittedName>
</protein>
<accession>A0ABQ0BRI6</accession>
<evidence type="ECO:0000259" key="1">
    <source>
        <dbReference type="Pfam" id="PF00535"/>
    </source>
</evidence>
<reference evidence="2 3" key="1">
    <citation type="submission" date="2024-04" db="EMBL/GenBank/DDBJ databases">
        <title>Defined microbial consortia suppress multidrug-resistant proinflammatory Enterobacteriaceae via ecological control.</title>
        <authorList>
            <person name="Furuichi M."/>
            <person name="Kawaguchi T."/>
            <person name="Pust M."/>
            <person name="Yasuma K."/>
            <person name="Plichta D."/>
            <person name="Hasegawa N."/>
            <person name="Ohya T."/>
            <person name="Bhattarai S."/>
            <person name="Sasajima S."/>
            <person name="Aoto Y."/>
            <person name="Tuganbaev T."/>
            <person name="Yaginuma M."/>
            <person name="Ueda M."/>
            <person name="Okahashi N."/>
            <person name="Amafuji K."/>
            <person name="Kiridooshi Y."/>
            <person name="Sugita K."/>
            <person name="Strazar M."/>
            <person name="Skelly A."/>
            <person name="Suda W."/>
            <person name="Hattori M."/>
            <person name="Nakamoto N."/>
            <person name="Caballero S."/>
            <person name="Norman J."/>
            <person name="Olle B."/>
            <person name="Tanoue T."/>
            <person name="Arita M."/>
            <person name="Bucci V."/>
            <person name="Atarashi K."/>
            <person name="Xavier R."/>
            <person name="Honda K."/>
        </authorList>
    </citation>
    <scope>NUCLEOTIDE SEQUENCE [LARGE SCALE GENOMIC DNA]</scope>
    <source>
        <strain evidence="3">k34-0107-D12</strain>
    </source>
</reference>
<gene>
    <name evidence="2" type="ORF">K340107D12_19590</name>
</gene>
<sequence>MEFAEVKVMSKGKLEWGRILKKLSPYTIQKGYRYLKHYGPKEFWIRLHERFEPEEVPYGPWYEAYRPTEADLDKQRKRVWKYSPKISIVVPAYKTPEKFLREMMDSLREQTYSNWELCIANASPEDASMEFTLKEYSSFDSRIVWKKLDKNLGIAENTNAAFAMATGDYIGLLDHDDLLAPNALYEIASALEKDRDIDVIYTDEDKVRADLSEHFQPHLKPDFNPDLLRANNYICHLFVVRRGIMERTGGFRSEFDGAQDYDFIFRCVESAEKIHHIPEILYHWRTHQASTADNPASKMYAYEAGKRAIEGNLKRSGLNGKVSHTKDYGFYRVEYQVKESPLVSIIIPNKDEKEALKKCIDSIFEKSTYGNFEILIVENNSETEEIFSYYRELSRQDRIRLLKWKKPFNYSAINNYAASKAKGEYLLFLNNDMEVISPNWMEEMLGHCQRPDTGIVGAKLYYPDGTIQHAGTIIGIGGIAGHMFVNMPGERTGYLHKASLQQDLSAVTAACMMVKREVFFEVNGFEEKLTVAFNDVDFCLRVRRNGYLVVYDPYAELYHYESKSRGTEDSKEKVRRFQSEIEFMRCRWETLLKEGDPYYNKNLSLTKWNYSLRPKE</sequence>
<dbReference type="CDD" id="cd04186">
    <property type="entry name" value="GT_2_like_c"/>
    <property type="match status" value="1"/>
</dbReference>
<dbReference type="Proteomes" id="UP001600941">
    <property type="component" value="Unassembled WGS sequence"/>
</dbReference>
<proteinExistence type="predicted"/>
<dbReference type="Pfam" id="PF00535">
    <property type="entry name" value="Glycos_transf_2"/>
    <property type="match status" value="2"/>
</dbReference>
<name>A0ABQ0BRI6_9FIRM</name>
<dbReference type="InterPro" id="IPR029044">
    <property type="entry name" value="Nucleotide-diphossugar_trans"/>
</dbReference>
<dbReference type="CDD" id="cd04184">
    <property type="entry name" value="GT2_RfbC_Mx_like"/>
    <property type="match status" value="1"/>
</dbReference>
<dbReference type="Gene3D" id="3.90.550.10">
    <property type="entry name" value="Spore Coat Polysaccharide Biosynthesis Protein SpsA, Chain A"/>
    <property type="match status" value="2"/>
</dbReference>
<evidence type="ECO:0000313" key="3">
    <source>
        <dbReference type="Proteomes" id="UP001600941"/>
    </source>
</evidence>
<feature type="domain" description="Glycosyltransferase 2-like" evidence="1">
    <location>
        <begin position="87"/>
        <end position="208"/>
    </location>
</feature>
<dbReference type="SUPFAM" id="SSF53448">
    <property type="entry name" value="Nucleotide-diphospho-sugar transferases"/>
    <property type="match status" value="2"/>
</dbReference>
<organism evidence="2 3">
    <name type="scientific">Blautia parvula</name>
    <dbReference type="NCBI Taxonomy" id="2877527"/>
    <lineage>
        <taxon>Bacteria</taxon>
        <taxon>Bacillati</taxon>
        <taxon>Bacillota</taxon>
        <taxon>Clostridia</taxon>
        <taxon>Lachnospirales</taxon>
        <taxon>Lachnospiraceae</taxon>
        <taxon>Blautia</taxon>
    </lineage>
</organism>
<comment type="caution">
    <text evidence="2">The sequence shown here is derived from an EMBL/GenBank/DDBJ whole genome shotgun (WGS) entry which is preliminary data.</text>
</comment>
<dbReference type="PANTHER" id="PTHR43179:SF7">
    <property type="entry name" value="RHAMNOSYLTRANSFERASE WBBL"/>
    <property type="match status" value="1"/>
</dbReference>
<evidence type="ECO:0000313" key="2">
    <source>
        <dbReference type="EMBL" id="GAA6499143.1"/>
    </source>
</evidence>